<keyword evidence="2" id="KW-1015">Disulfide bond</keyword>
<protein>
    <submittedName>
        <fullName evidence="8">Chitin-binding type-2 domain-containing protein</fullName>
    </submittedName>
</protein>
<dbReference type="Pfam" id="PF00090">
    <property type="entry name" value="TSP_1"/>
    <property type="match status" value="2"/>
</dbReference>
<dbReference type="PANTHER" id="PTHR11311">
    <property type="entry name" value="SPONDIN"/>
    <property type="match status" value="1"/>
</dbReference>
<name>A0A5S6Q9I5_TRIMR</name>
<dbReference type="PROSITE" id="PS50940">
    <property type="entry name" value="CHIT_BIND_II"/>
    <property type="match status" value="2"/>
</dbReference>
<dbReference type="AlphaFoldDB" id="A0A5S6Q9I5"/>
<accession>A0A5S6Q9I5</accession>
<feature type="region of interest" description="Disordered" evidence="4">
    <location>
        <begin position="26"/>
        <end position="52"/>
    </location>
</feature>
<keyword evidence="7" id="KW-1185">Reference proteome</keyword>
<evidence type="ECO:0000313" key="7">
    <source>
        <dbReference type="Proteomes" id="UP000046395"/>
    </source>
</evidence>
<dbReference type="GO" id="GO:0005576">
    <property type="term" value="C:extracellular region"/>
    <property type="evidence" value="ECO:0007669"/>
    <property type="project" value="InterPro"/>
</dbReference>
<evidence type="ECO:0000256" key="1">
    <source>
        <dbReference type="ARBA" id="ARBA00022729"/>
    </source>
</evidence>
<evidence type="ECO:0000256" key="4">
    <source>
        <dbReference type="SAM" id="MobiDB-lite"/>
    </source>
</evidence>
<feature type="signal peptide" evidence="5">
    <location>
        <begin position="1"/>
        <end position="20"/>
    </location>
</feature>
<sequence length="427" mass="46132">MLCLKVFLLLLLCFYENSLAQTNETNAPSSFPASEDTSPTSPDTVVSDSQTTETTITTAVTTDATTTTVPVGLLQIFCIWGAWGPCSTTCDYGVWTREMVTTTDPSVPCTPAQTETDTCFVAPCPIDCVVDPNWLCWTPCSAPCGGGFRYRSRMVITPALFGGAPCNESDLNEMEACNTAPCAYECRITGEWSSWTGCSSSCGGGIQLRNITFEEVLALRPGPNTTCTETEQYRFCGLSSCGATYNCLQSDWTSWSPCSVSCGSGTQYRTRRILVPSIGSGTLCGPTYEARPCNKLSCTERSLSVLCSRRRNTFIPLGRCAADYIYCTPGGQAVFNICPHGKAFNAAYGFCINKGLVPDCLTQSQAGECSGRSNGLYPLCSCCSQYLLCWEGVSTRRSCRSNEAFEASPFGRCVERSAISACRGRWP</sequence>
<dbReference type="PROSITE" id="PS50092">
    <property type="entry name" value="TSP1"/>
    <property type="match status" value="4"/>
</dbReference>
<dbReference type="Pfam" id="PF01607">
    <property type="entry name" value="CBM_14"/>
    <property type="match status" value="2"/>
</dbReference>
<organism evidence="7 8">
    <name type="scientific">Trichuris muris</name>
    <name type="common">Mouse whipworm</name>
    <dbReference type="NCBI Taxonomy" id="70415"/>
    <lineage>
        <taxon>Eukaryota</taxon>
        <taxon>Metazoa</taxon>
        <taxon>Ecdysozoa</taxon>
        <taxon>Nematoda</taxon>
        <taxon>Enoplea</taxon>
        <taxon>Dorylaimia</taxon>
        <taxon>Trichinellida</taxon>
        <taxon>Trichuridae</taxon>
        <taxon>Trichuris</taxon>
    </lineage>
</organism>
<keyword evidence="3" id="KW-0325">Glycoprotein</keyword>
<evidence type="ECO:0000259" key="6">
    <source>
        <dbReference type="PROSITE" id="PS50940"/>
    </source>
</evidence>
<dbReference type="Gene3D" id="2.20.100.10">
    <property type="entry name" value="Thrombospondin type-1 (TSP1) repeat"/>
    <property type="match status" value="4"/>
</dbReference>
<dbReference type="SMART" id="SM00209">
    <property type="entry name" value="TSP1"/>
    <property type="match status" value="4"/>
</dbReference>
<evidence type="ECO:0000256" key="2">
    <source>
        <dbReference type="ARBA" id="ARBA00023157"/>
    </source>
</evidence>
<evidence type="ECO:0000256" key="5">
    <source>
        <dbReference type="SAM" id="SignalP"/>
    </source>
</evidence>
<dbReference type="SUPFAM" id="SSF82895">
    <property type="entry name" value="TSP-1 type 1 repeat"/>
    <property type="match status" value="4"/>
</dbReference>
<evidence type="ECO:0000256" key="3">
    <source>
        <dbReference type="ARBA" id="ARBA00023180"/>
    </source>
</evidence>
<dbReference type="WBParaSite" id="TMUE_1000003853.1">
    <property type="protein sequence ID" value="TMUE_1000003853.1"/>
    <property type="gene ID" value="WBGene00291078"/>
</dbReference>
<dbReference type="InterPro" id="IPR000884">
    <property type="entry name" value="TSP1_rpt"/>
</dbReference>
<dbReference type="GO" id="GO:0031012">
    <property type="term" value="C:extracellular matrix"/>
    <property type="evidence" value="ECO:0007669"/>
    <property type="project" value="TreeGrafter"/>
</dbReference>
<feature type="domain" description="Chitin-binding type-2" evidence="6">
    <location>
        <begin position="304"/>
        <end position="362"/>
    </location>
</feature>
<dbReference type="Proteomes" id="UP000046395">
    <property type="component" value="Unassembled WGS sequence"/>
</dbReference>
<dbReference type="InterPro" id="IPR051418">
    <property type="entry name" value="Spondin/Thrombospondin_T1"/>
</dbReference>
<dbReference type="GO" id="GO:0007155">
    <property type="term" value="P:cell adhesion"/>
    <property type="evidence" value="ECO:0007669"/>
    <property type="project" value="TreeGrafter"/>
</dbReference>
<dbReference type="SMART" id="SM00494">
    <property type="entry name" value="ChtBD2"/>
    <property type="match status" value="2"/>
</dbReference>
<feature type="chain" id="PRO_5024427199" evidence="5">
    <location>
        <begin position="21"/>
        <end position="427"/>
    </location>
</feature>
<keyword evidence="1 5" id="KW-0732">Signal</keyword>
<dbReference type="InterPro" id="IPR044004">
    <property type="entry name" value="TSP1_spondin_dom"/>
</dbReference>
<dbReference type="GO" id="GO:0008061">
    <property type="term" value="F:chitin binding"/>
    <property type="evidence" value="ECO:0007669"/>
    <property type="project" value="InterPro"/>
</dbReference>
<reference evidence="8" key="1">
    <citation type="submission" date="2019-12" db="UniProtKB">
        <authorList>
            <consortium name="WormBaseParasite"/>
        </authorList>
    </citation>
    <scope>IDENTIFICATION</scope>
</reference>
<dbReference type="Pfam" id="PF19028">
    <property type="entry name" value="TSP1_spondin"/>
    <property type="match status" value="2"/>
</dbReference>
<feature type="compositionally biased region" description="Polar residues" evidence="4">
    <location>
        <begin position="26"/>
        <end position="50"/>
    </location>
</feature>
<proteinExistence type="predicted"/>
<dbReference type="SUPFAM" id="SSF57625">
    <property type="entry name" value="Invertebrate chitin-binding proteins"/>
    <property type="match status" value="2"/>
</dbReference>
<dbReference type="InterPro" id="IPR036383">
    <property type="entry name" value="TSP1_rpt_sf"/>
</dbReference>
<dbReference type="InterPro" id="IPR036508">
    <property type="entry name" value="Chitin-bd_dom_sf"/>
</dbReference>
<feature type="domain" description="Chitin-binding type-2" evidence="6">
    <location>
        <begin position="366"/>
        <end position="424"/>
    </location>
</feature>
<dbReference type="InterPro" id="IPR002557">
    <property type="entry name" value="Chitin-bd_dom"/>
</dbReference>
<evidence type="ECO:0000313" key="8">
    <source>
        <dbReference type="WBParaSite" id="TMUE_1000003853.1"/>
    </source>
</evidence>
<dbReference type="PANTHER" id="PTHR11311:SF15">
    <property type="entry name" value="SPONDIN-2"/>
    <property type="match status" value="1"/>
</dbReference>
<dbReference type="STRING" id="70415.A0A5S6Q9I5"/>